<evidence type="ECO:0000313" key="2">
    <source>
        <dbReference type="Proteomes" id="UP000006271"/>
    </source>
</evidence>
<organism evidence="1 2">
    <name type="scientific">Parabacteroides merdae CL03T12C32</name>
    <dbReference type="NCBI Taxonomy" id="999420"/>
    <lineage>
        <taxon>Bacteria</taxon>
        <taxon>Pseudomonadati</taxon>
        <taxon>Bacteroidota</taxon>
        <taxon>Bacteroidia</taxon>
        <taxon>Bacteroidales</taxon>
        <taxon>Tannerellaceae</taxon>
        <taxon>Parabacteroides</taxon>
    </lineage>
</organism>
<gene>
    <name evidence="1" type="ORF">HMPREF1060_00606</name>
</gene>
<proteinExistence type="predicted"/>
<protein>
    <submittedName>
        <fullName evidence="1">Uncharacterized protein</fullName>
    </submittedName>
</protein>
<dbReference type="AlphaFoldDB" id="K6AJQ6"/>
<dbReference type="EMBL" id="AGZQ01000002">
    <property type="protein sequence ID" value="EKN15968.1"/>
    <property type="molecule type" value="Genomic_DNA"/>
</dbReference>
<dbReference type="Proteomes" id="UP000006271">
    <property type="component" value="Unassembled WGS sequence"/>
</dbReference>
<name>K6AJQ6_9BACT</name>
<comment type="caution">
    <text evidence="1">The sequence shown here is derived from an EMBL/GenBank/DDBJ whole genome shotgun (WGS) entry which is preliminary data.</text>
</comment>
<reference evidence="1 2" key="1">
    <citation type="submission" date="2012-02" db="EMBL/GenBank/DDBJ databases">
        <title>The Genome Sequence of Parabacteroides merdae CL03T12C32.</title>
        <authorList>
            <consortium name="The Broad Institute Genome Sequencing Platform"/>
            <person name="Earl A."/>
            <person name="Ward D."/>
            <person name="Feldgarden M."/>
            <person name="Gevers D."/>
            <person name="Zitomersky N.L."/>
            <person name="Coyne M.J."/>
            <person name="Comstock L.E."/>
            <person name="Young S.K."/>
            <person name="Zeng Q."/>
            <person name="Gargeya S."/>
            <person name="Fitzgerald M."/>
            <person name="Haas B."/>
            <person name="Abouelleil A."/>
            <person name="Alvarado L."/>
            <person name="Arachchi H.M."/>
            <person name="Berlin A."/>
            <person name="Chapman S.B."/>
            <person name="Gearin G."/>
            <person name="Goldberg J."/>
            <person name="Griggs A."/>
            <person name="Gujja S."/>
            <person name="Hansen M."/>
            <person name="Heiman D."/>
            <person name="Howarth C."/>
            <person name="Larimer J."/>
            <person name="Lui A."/>
            <person name="MacDonald P.J.P."/>
            <person name="McCowen C."/>
            <person name="Montmayeur A."/>
            <person name="Murphy C."/>
            <person name="Neiman D."/>
            <person name="Pearson M."/>
            <person name="Priest M."/>
            <person name="Roberts A."/>
            <person name="Saif S."/>
            <person name="Shea T."/>
            <person name="Sisk P."/>
            <person name="Stolte C."/>
            <person name="Sykes S."/>
            <person name="Wortman J."/>
            <person name="Nusbaum C."/>
            <person name="Birren B."/>
        </authorList>
    </citation>
    <scope>NUCLEOTIDE SEQUENCE [LARGE SCALE GENOMIC DNA]</scope>
    <source>
        <strain evidence="1 2">CL03T12C32</strain>
    </source>
</reference>
<accession>K6AJQ6</accession>
<evidence type="ECO:0000313" key="1">
    <source>
        <dbReference type="EMBL" id="EKN15968.1"/>
    </source>
</evidence>
<dbReference type="HOGENOM" id="CLU_1523734_0_0_10"/>
<sequence>MSADADITVETEVQPLDLSQRSNDVTISKDGDDWKYTEAAITKTATAATSFNGTIKNTLADGKRMLIDNTAQGVLIYESAKINSTSTAAPALTIENGANVSFSGSLEVKTGNADQYAIRNNGILTITGASTTITSTNTNGSSDKGMDVSAGSVQIHLSKGMYLVKIGEKTYKIVIR</sequence>